<proteinExistence type="predicted"/>
<dbReference type="AlphaFoldDB" id="A0A1H0N5K6"/>
<sequence length="178" mass="20212">MVPLAERAISLDELRAFVAKERGSRVSWIVPDLGRPVFPKIAVVSWKCFPWLVPATYGVDLAGFCSERMRTVLGHWLASQRAPILRYFPVVDYRHVVEFRFDLFHGTETLERSIARTSVEPNDAMTDRALALLEVVRRHVGDVRVDIAVPQDPSRPAWLVEINPPRTRPSRTGNDALN</sequence>
<gene>
    <name evidence="1" type="ORF">SAMN05192530_11731</name>
</gene>
<dbReference type="Proteomes" id="UP000198793">
    <property type="component" value="Unassembled WGS sequence"/>
</dbReference>
<keyword evidence="2" id="KW-1185">Reference proteome</keyword>
<evidence type="ECO:0000313" key="1">
    <source>
        <dbReference type="EMBL" id="SDO87680.1"/>
    </source>
</evidence>
<name>A0A1H0N5K6_9HYPH</name>
<dbReference type="EMBL" id="FNIT01000017">
    <property type="protein sequence ID" value="SDO87680.1"/>
    <property type="molecule type" value="Genomic_DNA"/>
</dbReference>
<evidence type="ECO:0000313" key="2">
    <source>
        <dbReference type="Proteomes" id="UP000198793"/>
    </source>
</evidence>
<accession>A0A1H0N5K6</accession>
<dbReference type="STRING" id="1166073.SAMN05192530_11731"/>
<protein>
    <submittedName>
        <fullName evidence="1">Uncharacterized protein</fullName>
    </submittedName>
</protein>
<organism evidence="1 2">
    <name type="scientific">Aureimonas jatrophae</name>
    <dbReference type="NCBI Taxonomy" id="1166073"/>
    <lineage>
        <taxon>Bacteria</taxon>
        <taxon>Pseudomonadati</taxon>
        <taxon>Pseudomonadota</taxon>
        <taxon>Alphaproteobacteria</taxon>
        <taxon>Hyphomicrobiales</taxon>
        <taxon>Aurantimonadaceae</taxon>
        <taxon>Aureimonas</taxon>
    </lineage>
</organism>
<reference evidence="1 2" key="1">
    <citation type="submission" date="2016-10" db="EMBL/GenBank/DDBJ databases">
        <authorList>
            <person name="de Groot N.N."/>
        </authorList>
    </citation>
    <scope>NUCLEOTIDE SEQUENCE [LARGE SCALE GENOMIC DNA]</scope>
    <source>
        <strain evidence="2">L7-484,KACC 16230,DSM 25025</strain>
    </source>
</reference>